<evidence type="ECO:0000256" key="2">
    <source>
        <dbReference type="ARBA" id="ARBA00022946"/>
    </source>
</evidence>
<keyword evidence="5" id="KW-0687">Ribonucleoprotein</keyword>
<evidence type="ECO:0000313" key="9">
    <source>
        <dbReference type="EMBL" id="KIV92050.1"/>
    </source>
</evidence>
<evidence type="ECO:0000256" key="4">
    <source>
        <dbReference type="ARBA" id="ARBA00023128"/>
    </source>
</evidence>
<dbReference type="GO" id="GO:0003735">
    <property type="term" value="F:structural constituent of ribosome"/>
    <property type="evidence" value="ECO:0007669"/>
    <property type="project" value="TreeGrafter"/>
</dbReference>
<evidence type="ECO:0000256" key="8">
    <source>
        <dbReference type="SAM" id="MobiDB-lite"/>
    </source>
</evidence>
<dbReference type="InterPro" id="IPR013870">
    <property type="entry name" value="Ribosomal_mL54"/>
</dbReference>
<keyword evidence="4" id="KW-0496">Mitochondrion</keyword>
<reference evidence="9 10" key="1">
    <citation type="submission" date="2015-01" db="EMBL/GenBank/DDBJ databases">
        <title>The Genome Sequence of Exophiala mesophila CBS40295.</title>
        <authorList>
            <consortium name="The Broad Institute Genomics Platform"/>
            <person name="Cuomo C."/>
            <person name="de Hoog S."/>
            <person name="Gorbushina A."/>
            <person name="Stielow B."/>
            <person name="Teixiera M."/>
            <person name="Abouelleil A."/>
            <person name="Chapman S.B."/>
            <person name="Priest M."/>
            <person name="Young S.K."/>
            <person name="Wortman J."/>
            <person name="Nusbaum C."/>
            <person name="Birren B."/>
        </authorList>
    </citation>
    <scope>NUCLEOTIDE SEQUENCE [LARGE SCALE GENOMIC DNA]</scope>
    <source>
        <strain evidence="9 10">CBS 40295</strain>
    </source>
</reference>
<feature type="compositionally biased region" description="Low complexity" evidence="8">
    <location>
        <begin position="98"/>
        <end position="107"/>
    </location>
</feature>
<feature type="compositionally biased region" description="Low complexity" evidence="8">
    <location>
        <begin position="74"/>
        <end position="88"/>
    </location>
</feature>
<keyword evidence="2" id="KW-0809">Transit peptide</keyword>
<comment type="similarity">
    <text evidence="6">Belongs to the mitochondrion-specific ribosomal protein mL54 family.</text>
</comment>
<dbReference type="OrthoDB" id="10252718at2759"/>
<evidence type="ECO:0000256" key="5">
    <source>
        <dbReference type="ARBA" id="ARBA00023274"/>
    </source>
</evidence>
<dbReference type="GeneID" id="27324369"/>
<dbReference type="HOGENOM" id="CLU_086132_0_0_1"/>
<dbReference type="STRING" id="212818.A0A0D1WSC3"/>
<evidence type="ECO:0000256" key="3">
    <source>
        <dbReference type="ARBA" id="ARBA00022980"/>
    </source>
</evidence>
<evidence type="ECO:0000256" key="1">
    <source>
        <dbReference type="ARBA" id="ARBA00004173"/>
    </source>
</evidence>
<dbReference type="AlphaFoldDB" id="A0A0D1WSC3"/>
<feature type="region of interest" description="Disordered" evidence="8">
    <location>
        <begin position="56"/>
        <end position="123"/>
    </location>
</feature>
<feature type="region of interest" description="Disordered" evidence="8">
    <location>
        <begin position="209"/>
        <end position="237"/>
    </location>
</feature>
<dbReference type="EMBL" id="KN847523">
    <property type="protein sequence ID" value="KIV92050.1"/>
    <property type="molecule type" value="Genomic_DNA"/>
</dbReference>
<accession>A0A0D1WSC3</accession>
<comment type="subcellular location">
    <subcellularLocation>
        <location evidence="1">Mitochondrion</location>
    </subcellularLocation>
</comment>
<dbReference type="RefSeq" id="XP_016223624.1">
    <property type="nucleotide sequence ID" value="XM_016371331.1"/>
</dbReference>
<evidence type="ECO:0000256" key="7">
    <source>
        <dbReference type="ARBA" id="ARBA00035179"/>
    </source>
</evidence>
<organism evidence="9 10">
    <name type="scientific">Exophiala mesophila</name>
    <name type="common">Black yeast-like fungus</name>
    <dbReference type="NCBI Taxonomy" id="212818"/>
    <lineage>
        <taxon>Eukaryota</taxon>
        <taxon>Fungi</taxon>
        <taxon>Dikarya</taxon>
        <taxon>Ascomycota</taxon>
        <taxon>Pezizomycotina</taxon>
        <taxon>Eurotiomycetes</taxon>
        <taxon>Chaetothyriomycetidae</taxon>
        <taxon>Chaetothyriales</taxon>
        <taxon>Herpotrichiellaceae</taxon>
        <taxon>Exophiala</taxon>
    </lineage>
</organism>
<keyword evidence="10" id="KW-1185">Reference proteome</keyword>
<proteinExistence type="inferred from homology"/>
<dbReference type="Proteomes" id="UP000054302">
    <property type="component" value="Unassembled WGS sequence"/>
</dbReference>
<feature type="compositionally biased region" description="Low complexity" evidence="8">
    <location>
        <begin position="57"/>
        <end position="67"/>
    </location>
</feature>
<dbReference type="VEuPathDB" id="FungiDB:PV10_06524"/>
<evidence type="ECO:0000313" key="10">
    <source>
        <dbReference type="Proteomes" id="UP000054302"/>
    </source>
</evidence>
<dbReference type="PANTHER" id="PTHR28595:SF1">
    <property type="entry name" value="LARGE RIBOSOMAL SUBUNIT PROTEIN ML54"/>
    <property type="match status" value="1"/>
</dbReference>
<dbReference type="OMA" id="YPEWLWR"/>
<dbReference type="PANTHER" id="PTHR28595">
    <property type="entry name" value="39S RIBOSOMAL PROTEIN L54, MITOCHONDRIAL"/>
    <property type="match status" value="1"/>
</dbReference>
<keyword evidence="3" id="KW-0689">Ribosomal protein</keyword>
<evidence type="ECO:0000256" key="6">
    <source>
        <dbReference type="ARBA" id="ARBA00033752"/>
    </source>
</evidence>
<feature type="compositionally biased region" description="Basic and acidic residues" evidence="8">
    <location>
        <begin position="212"/>
        <end position="237"/>
    </location>
</feature>
<dbReference type="GO" id="GO:0005762">
    <property type="term" value="C:mitochondrial large ribosomal subunit"/>
    <property type="evidence" value="ECO:0007669"/>
    <property type="project" value="TreeGrafter"/>
</dbReference>
<gene>
    <name evidence="9" type="ORF">PV10_06524</name>
</gene>
<name>A0A0D1WSC3_EXOME</name>
<sequence>MICSSCRRSLLQASIRTSQTAATVAKSSATSCSSTPFTSRRVPFPLFQPLSHLRSVSTVPSTPNAAPSTPPPSTSTSTSTANPTQSSSHPAASQPLSTPQTKPPTTIKPRKLQSSVPGGAELKGLGYTKAQPVIKAMEDDEYPDWLWGLLEQGNKAPGETKVDLSAMTKKQRARWDKAQEKIRAKMPVKIPLHEQSMDLTQPGDDAITSLKRRQEITKSKRVANRKDIRESNFLKTM</sequence>
<dbReference type="Pfam" id="PF08561">
    <property type="entry name" value="Ribosomal_L37"/>
    <property type="match status" value="1"/>
</dbReference>
<protein>
    <recommendedName>
        <fullName evidence="7">Large ribosomal subunit protein mL54</fullName>
    </recommendedName>
</protein>